<dbReference type="SUPFAM" id="SSF50993">
    <property type="entry name" value="Peptidase/esterase 'gauge' domain"/>
    <property type="match status" value="1"/>
</dbReference>
<dbReference type="PANTHER" id="PTHR42881:SF2">
    <property type="entry name" value="PROLYL ENDOPEPTIDASE"/>
    <property type="match status" value="1"/>
</dbReference>
<dbReference type="Proteomes" id="UP001620645">
    <property type="component" value="Unassembled WGS sequence"/>
</dbReference>
<keyword evidence="7" id="KW-0720">Serine protease</keyword>
<evidence type="ECO:0000256" key="1">
    <source>
        <dbReference type="ARBA" id="ARBA00001070"/>
    </source>
</evidence>
<dbReference type="InterPro" id="IPR023302">
    <property type="entry name" value="Pept_S9A_N"/>
</dbReference>
<dbReference type="EC" id="3.4.21.26" evidence="3"/>
<dbReference type="SUPFAM" id="SSF53474">
    <property type="entry name" value="alpha/beta-Hydrolases"/>
    <property type="match status" value="1"/>
</dbReference>
<organism evidence="12 13">
    <name type="scientific">Heterodera schachtii</name>
    <name type="common">Sugarbeet cyst nematode worm</name>
    <name type="synonym">Tylenchus schachtii</name>
    <dbReference type="NCBI Taxonomy" id="97005"/>
    <lineage>
        <taxon>Eukaryota</taxon>
        <taxon>Metazoa</taxon>
        <taxon>Ecdysozoa</taxon>
        <taxon>Nematoda</taxon>
        <taxon>Chromadorea</taxon>
        <taxon>Rhabditida</taxon>
        <taxon>Tylenchina</taxon>
        <taxon>Tylenchomorpha</taxon>
        <taxon>Tylenchoidea</taxon>
        <taxon>Heteroderidae</taxon>
        <taxon>Heteroderinae</taxon>
        <taxon>Heterodera</taxon>
    </lineage>
</organism>
<comment type="catalytic activity">
    <reaction evidence="1">
        <text>Hydrolysis of Pro-|-Xaa &gt;&gt; Ala-|-Xaa in oligopeptides.</text>
        <dbReference type="EC" id="3.4.21.26"/>
    </reaction>
</comment>
<evidence type="ECO:0000313" key="12">
    <source>
        <dbReference type="EMBL" id="KAL3094280.1"/>
    </source>
</evidence>
<dbReference type="Pfam" id="PF02897">
    <property type="entry name" value="Peptidase_S9_N"/>
    <property type="match status" value="1"/>
</dbReference>
<dbReference type="InterPro" id="IPR029058">
    <property type="entry name" value="AB_hydrolase_fold"/>
</dbReference>
<evidence type="ECO:0000256" key="4">
    <source>
        <dbReference type="ARBA" id="ARBA00016310"/>
    </source>
</evidence>
<keyword evidence="6" id="KW-0378">Hydrolase</keyword>
<feature type="compositionally biased region" description="Low complexity" evidence="9">
    <location>
        <begin position="218"/>
        <end position="234"/>
    </location>
</feature>
<name>A0ABD2JUF0_HETSC</name>
<proteinExistence type="inferred from homology"/>
<gene>
    <name evidence="12" type="ORF">niasHS_004036</name>
</gene>
<feature type="region of interest" description="Disordered" evidence="9">
    <location>
        <begin position="218"/>
        <end position="254"/>
    </location>
</feature>
<dbReference type="InterPro" id="IPR001375">
    <property type="entry name" value="Peptidase_S9_cat"/>
</dbReference>
<dbReference type="InterPro" id="IPR002471">
    <property type="entry name" value="Pept_S9_AS"/>
</dbReference>
<keyword evidence="5" id="KW-0645">Protease</keyword>
<evidence type="ECO:0000256" key="3">
    <source>
        <dbReference type="ARBA" id="ARBA00011897"/>
    </source>
</evidence>
<evidence type="ECO:0000256" key="7">
    <source>
        <dbReference type="ARBA" id="ARBA00022825"/>
    </source>
</evidence>
<evidence type="ECO:0000256" key="5">
    <source>
        <dbReference type="ARBA" id="ARBA00022670"/>
    </source>
</evidence>
<dbReference type="PROSITE" id="PS00708">
    <property type="entry name" value="PRO_ENDOPEP_SER"/>
    <property type="match status" value="1"/>
</dbReference>
<evidence type="ECO:0000259" key="10">
    <source>
        <dbReference type="Pfam" id="PF00326"/>
    </source>
</evidence>
<dbReference type="EMBL" id="JBICCN010000095">
    <property type="protein sequence ID" value="KAL3094280.1"/>
    <property type="molecule type" value="Genomic_DNA"/>
</dbReference>
<keyword evidence="13" id="KW-1185">Reference proteome</keyword>
<dbReference type="Gene3D" id="3.40.50.1820">
    <property type="entry name" value="alpha/beta hydrolase"/>
    <property type="match status" value="1"/>
</dbReference>
<dbReference type="InterPro" id="IPR051167">
    <property type="entry name" value="Prolyl_oligopep/macrocyclase"/>
</dbReference>
<dbReference type="Pfam" id="PF00326">
    <property type="entry name" value="Peptidase_S9"/>
    <property type="match status" value="1"/>
</dbReference>
<evidence type="ECO:0000259" key="11">
    <source>
        <dbReference type="Pfam" id="PF02897"/>
    </source>
</evidence>
<dbReference type="InterPro" id="IPR002470">
    <property type="entry name" value="Peptidase_S9A"/>
</dbReference>
<sequence length="947" mass="105354">MLLLLLRFHRPPPSVRPSVSPPPAPSTTITQQNKNILCGFCGRFGETEWLFRIGFCRPRLMMKMFGVGRRLVQQLMTLVGIDANDAAEVPSQTKDGKDGMGFVAKLGKAIALTATAGFALQSALSPALGARLASPSGGNWHEGTGTENANQNQQKFVPTIGENVRPITFNELHANANANAFPFGHRSANVAKMVEMRKTIMAPFAPFSEHSKRKLSTNSAAAAEEANGTKAGTAIDPREYPQAPRGKVADNYNGIEVPDPYRALENPDANATRQFVRQLNQISQPFLEASPLRPKMNQTLTNMWNYAEFFKPSFHGDLFYYYRNNGLQSQSVLYQSNSMDEPGKVFLDPNTLSKDGTTAVTMESFSKDGTVFAYGISEKGSDAVTVKFKQSKGEELPDQIADVRFSGLSWLSDGTGLFYSKYLKQSETEEFNFHSLFFHKMGTDSEKDILVVQGRNQSDLLIYGGVSSDGRFLFVSFGGNTNDQMFYCDLPADNNQITGPLKLKPLFDQFDADYEMVDSDEHSALIFTNKDAPMYKLIRVNLEGSTAQKPQEVIKEDRKRRMRFAYPVNKDKLLVCYMDNVKDALFVHDLNSGKMLYQIALSFGSVIMDSTISSNNNFFASKFSSHVFFKTESSISPFTIFHADFAQFGDQPIQLEVFRQAKVPGLDTDAFAEEQVFYASKDGTMVPMFIAHRKDMKLTGDNPVLLTGYGGFGDSMLPFFSSADAMFMQHLGGVVATANIRGGGEYGEKWHEQGMLDKKQNVFDDFIAAAEYLINKQYTNSSKLAISGASNGGLLTAVCSQQRPDLFGAVITQYGVLDMLRFNKFTVGATWESEFGDPENATDFSYIYKYSPLQQLSITPGQQWPATLLTAADHDDRVVPAHTLKYTAQLYHLLRTQAESWQRNPVLAKIRVDQGHEIVGTPTAKLIDELVDFYSFLQRVLGLQWTD</sequence>
<dbReference type="Gene3D" id="2.130.10.120">
    <property type="entry name" value="Prolyl oligopeptidase, N-terminal domain"/>
    <property type="match status" value="1"/>
</dbReference>
<evidence type="ECO:0000256" key="2">
    <source>
        <dbReference type="ARBA" id="ARBA00005228"/>
    </source>
</evidence>
<dbReference type="PANTHER" id="PTHR42881">
    <property type="entry name" value="PROLYL ENDOPEPTIDASE"/>
    <property type="match status" value="1"/>
</dbReference>
<reference evidence="12 13" key="1">
    <citation type="submission" date="2024-10" db="EMBL/GenBank/DDBJ databases">
        <authorList>
            <person name="Kim D."/>
        </authorList>
    </citation>
    <scope>NUCLEOTIDE SEQUENCE [LARGE SCALE GENOMIC DNA]</scope>
    <source>
        <strain evidence="12">Taebaek</strain>
    </source>
</reference>
<comment type="caution">
    <text evidence="12">The sequence shown here is derived from an EMBL/GenBank/DDBJ whole genome shotgun (WGS) entry which is preliminary data.</text>
</comment>
<dbReference type="FunFam" id="3.40.50.1820:FF:000005">
    <property type="entry name" value="Prolyl endopeptidase"/>
    <property type="match status" value="1"/>
</dbReference>
<evidence type="ECO:0000256" key="9">
    <source>
        <dbReference type="SAM" id="MobiDB-lite"/>
    </source>
</evidence>
<evidence type="ECO:0000313" key="13">
    <source>
        <dbReference type="Proteomes" id="UP001620645"/>
    </source>
</evidence>
<dbReference type="GO" id="GO:0006508">
    <property type="term" value="P:proteolysis"/>
    <property type="evidence" value="ECO:0007669"/>
    <property type="project" value="UniProtKB-KW"/>
</dbReference>
<dbReference type="PRINTS" id="PR00862">
    <property type="entry name" value="PROLIGOPTASE"/>
</dbReference>
<feature type="domain" description="Peptidase S9A N-terminal" evidence="11">
    <location>
        <begin position="242"/>
        <end position="647"/>
    </location>
</feature>
<dbReference type="GO" id="GO:0004252">
    <property type="term" value="F:serine-type endopeptidase activity"/>
    <property type="evidence" value="ECO:0007669"/>
    <property type="project" value="UniProtKB-EC"/>
</dbReference>
<feature type="domain" description="Peptidase S9 prolyl oligopeptidase catalytic" evidence="10">
    <location>
        <begin position="721"/>
        <end position="942"/>
    </location>
</feature>
<protein>
    <recommendedName>
        <fullName evidence="4">Prolyl endopeptidase</fullName>
        <ecNumber evidence="3">3.4.21.26</ecNumber>
    </recommendedName>
    <alternativeName>
        <fullName evidence="8">Post-proline cleaving enzyme</fullName>
    </alternativeName>
</protein>
<dbReference type="AlphaFoldDB" id="A0ABD2JUF0"/>
<evidence type="ECO:0000256" key="8">
    <source>
        <dbReference type="ARBA" id="ARBA00029698"/>
    </source>
</evidence>
<accession>A0ABD2JUF0</accession>
<comment type="similarity">
    <text evidence="2">Belongs to the peptidase S9A family.</text>
</comment>
<evidence type="ECO:0000256" key="6">
    <source>
        <dbReference type="ARBA" id="ARBA00022801"/>
    </source>
</evidence>